<evidence type="ECO:0000256" key="2">
    <source>
        <dbReference type="ARBA" id="ARBA00022490"/>
    </source>
</evidence>
<keyword evidence="2" id="KW-0963">Cytoplasm</keyword>
<feature type="compositionally biased region" description="Low complexity" evidence="9">
    <location>
        <begin position="31"/>
        <end position="45"/>
    </location>
</feature>
<dbReference type="Pfam" id="PF18414">
    <property type="entry name" value="zf_C2H2_10"/>
    <property type="match status" value="1"/>
</dbReference>
<dbReference type="GO" id="GO:0005634">
    <property type="term" value="C:nucleus"/>
    <property type="evidence" value="ECO:0007669"/>
    <property type="project" value="TreeGrafter"/>
</dbReference>
<dbReference type="PANTHER" id="PTHR31553">
    <property type="entry name" value="NF-KAPPA-B ESSENTIAL MODULATOR"/>
    <property type="match status" value="1"/>
</dbReference>
<evidence type="ECO:0000256" key="4">
    <source>
        <dbReference type="ARBA" id="ARBA00022771"/>
    </source>
</evidence>
<dbReference type="EMBL" id="BMAT01001680">
    <property type="protein sequence ID" value="GFR90218.1"/>
    <property type="molecule type" value="Genomic_DNA"/>
</dbReference>
<feature type="coiled-coil region" evidence="8">
    <location>
        <begin position="54"/>
        <end position="141"/>
    </location>
</feature>
<evidence type="ECO:0000256" key="6">
    <source>
        <dbReference type="ARBA" id="ARBA00023054"/>
    </source>
</evidence>
<gene>
    <name evidence="11" type="ORF">ElyMa_000811900</name>
</gene>
<protein>
    <submittedName>
        <fullName evidence="11">NF-kappa-B essential modulator</fullName>
    </submittedName>
</protein>
<evidence type="ECO:0000313" key="12">
    <source>
        <dbReference type="Proteomes" id="UP000762676"/>
    </source>
</evidence>
<dbReference type="InterPro" id="IPR034735">
    <property type="entry name" value="NEMO_ZF"/>
</dbReference>
<dbReference type="PROSITE" id="PS51801">
    <property type="entry name" value="ZF_CCHC_NOA"/>
    <property type="match status" value="1"/>
</dbReference>
<dbReference type="PANTHER" id="PTHR31553:SF1">
    <property type="entry name" value="NF-KAPPA-B ESSENTIAL MODULATOR"/>
    <property type="match status" value="1"/>
</dbReference>
<evidence type="ECO:0000256" key="3">
    <source>
        <dbReference type="ARBA" id="ARBA00022723"/>
    </source>
</evidence>
<dbReference type="Gene3D" id="1.20.5.990">
    <property type="entry name" value="Nemo cc2-lz domain - 1d5 darpin complex"/>
    <property type="match status" value="1"/>
</dbReference>
<evidence type="ECO:0000256" key="7">
    <source>
        <dbReference type="PROSITE-ProRule" id="PRU01142"/>
    </source>
</evidence>
<dbReference type="GO" id="GO:0008270">
    <property type="term" value="F:zinc ion binding"/>
    <property type="evidence" value="ECO:0007669"/>
    <property type="project" value="UniProtKB-KW"/>
</dbReference>
<keyword evidence="5" id="KW-0862">Zinc</keyword>
<keyword evidence="6 8" id="KW-0175">Coiled coil</keyword>
<evidence type="ECO:0000259" key="10">
    <source>
        <dbReference type="PROSITE" id="PS51801"/>
    </source>
</evidence>
<dbReference type="GO" id="GO:0005737">
    <property type="term" value="C:cytoplasm"/>
    <property type="evidence" value="ECO:0007669"/>
    <property type="project" value="UniProtKB-SubCell"/>
</dbReference>
<name>A0AAV4GWC8_9GAST</name>
<comment type="subcellular location">
    <subcellularLocation>
        <location evidence="1">Cytoplasm</location>
    </subcellularLocation>
</comment>
<feature type="region of interest" description="Disordered" evidence="9">
    <location>
        <begin position="17"/>
        <end position="45"/>
    </location>
</feature>
<evidence type="ECO:0000256" key="8">
    <source>
        <dbReference type="SAM" id="Coils"/>
    </source>
</evidence>
<keyword evidence="4 7" id="KW-0863">Zinc-finger</keyword>
<evidence type="ECO:0000256" key="5">
    <source>
        <dbReference type="ARBA" id="ARBA00022833"/>
    </source>
</evidence>
<keyword evidence="3" id="KW-0479">Metal-binding</keyword>
<dbReference type="AlphaFoldDB" id="A0AAV4GWC8"/>
<dbReference type="GO" id="GO:0070530">
    <property type="term" value="F:K63-linked polyubiquitin modification-dependent protein binding"/>
    <property type="evidence" value="ECO:0007669"/>
    <property type="project" value="InterPro"/>
</dbReference>
<dbReference type="InterPro" id="IPR051301">
    <property type="entry name" value="Optineurin/NFkB_EssMod"/>
</dbReference>
<organism evidence="11 12">
    <name type="scientific">Elysia marginata</name>
    <dbReference type="NCBI Taxonomy" id="1093978"/>
    <lineage>
        <taxon>Eukaryota</taxon>
        <taxon>Metazoa</taxon>
        <taxon>Spiralia</taxon>
        <taxon>Lophotrochozoa</taxon>
        <taxon>Mollusca</taxon>
        <taxon>Gastropoda</taxon>
        <taxon>Heterobranchia</taxon>
        <taxon>Euthyneura</taxon>
        <taxon>Panpulmonata</taxon>
        <taxon>Sacoglossa</taxon>
        <taxon>Placobranchoidea</taxon>
        <taxon>Plakobranchidae</taxon>
        <taxon>Elysia</taxon>
    </lineage>
</organism>
<feature type="domain" description="CCHC NOA-type" evidence="10">
    <location>
        <begin position="742"/>
        <end position="772"/>
    </location>
</feature>
<accession>A0AAV4GWC8</accession>
<reference evidence="11 12" key="1">
    <citation type="journal article" date="2021" name="Elife">
        <title>Chloroplast acquisition without the gene transfer in kleptoplastic sea slugs, Plakobranchus ocellatus.</title>
        <authorList>
            <person name="Maeda T."/>
            <person name="Takahashi S."/>
            <person name="Yoshida T."/>
            <person name="Shimamura S."/>
            <person name="Takaki Y."/>
            <person name="Nagai Y."/>
            <person name="Toyoda A."/>
            <person name="Suzuki Y."/>
            <person name="Arimoto A."/>
            <person name="Ishii H."/>
            <person name="Satoh N."/>
            <person name="Nishiyama T."/>
            <person name="Hasebe M."/>
            <person name="Maruyama T."/>
            <person name="Minagawa J."/>
            <person name="Obokata J."/>
            <person name="Shigenobu S."/>
        </authorList>
    </citation>
    <scope>NUCLEOTIDE SEQUENCE [LARGE SCALE GENOMIC DNA]</scope>
</reference>
<proteinExistence type="predicted"/>
<evidence type="ECO:0000313" key="11">
    <source>
        <dbReference type="EMBL" id="GFR90218.1"/>
    </source>
</evidence>
<dbReference type="Proteomes" id="UP000762676">
    <property type="component" value="Unassembled WGS sequence"/>
</dbReference>
<feature type="coiled-coil region" evidence="8">
    <location>
        <begin position="329"/>
        <end position="417"/>
    </location>
</feature>
<evidence type="ECO:0000256" key="1">
    <source>
        <dbReference type="ARBA" id="ARBA00004496"/>
    </source>
</evidence>
<dbReference type="GO" id="GO:0043122">
    <property type="term" value="P:regulation of canonical NF-kappaB signal transduction"/>
    <property type="evidence" value="ECO:0007669"/>
    <property type="project" value="TreeGrafter"/>
</dbReference>
<keyword evidence="12" id="KW-1185">Reference proteome</keyword>
<sequence length="774" mass="87951">MVTPIVEWAKLEVRAETHGPLSQTRGGHVASRTSSSSSGSRLSESRCSITDLTLEQALIRIKEIEDENRAHRDNLRQHNAMMRGHYEDLALWRKREQEKTEQFKALITALREENQEKQVQIMALKDKEKETSSQLTSLTEERSHLLRQRAISDQRVFNLIKQAEEQGVKGLVPGNDDDACGESNIVFVSTSEKEAEIAKLEAAVENKEDTIAQLRANLLQREHEVETLRGTTQQLLKDMQNQQQFKDSIQEENRSLTQRLMHAEKQMNQHMQSMMENKRREMQTPLQGGVDNKLPNLLTEKGSPQAEGATPIVVSYPDNPEEIMNTLQSLNAEKQNEKVKNDLQKEVEEGQRARDALEKEITSLIGQVKGLQLEVDREKQRSSELQDQANKDLDDLTRQYEDQLRQVIQQSKEHDNQQSIQAATTGDVSILRSQVLSLIKEVDEANTKNSALTATCHLKDDKIRELEEAKGSLVNEHGSMLEENTRLIQALHNRYRQLEQTQQENYYIKAERQKLQDSFSQLVTDYKEVQEMLETQRNEAEEEATKFRNYRQQAEEKLAKKAAPRQMMEEINRLTAQVIAAEEAIKGKDDELERLKAMEEVLRIQADQYQCDFNDERESRTKLAQELGKVVEQNRQLMEENSLINMQKLQGMQARHSAVPNPQLGAWPYPQGPANSHTMMPPTSATGLAPTPGATTLPAYPLQPSRPFTPMQHEAVGGTGLRPAAAALLGATGGRRAEGEDLASLRQYECPKCTAMFPDEDTVQLHVTECLEKD</sequence>
<comment type="caution">
    <text evidence="11">The sequence shown here is derived from an EMBL/GenBank/DDBJ whole genome shotgun (WGS) entry which is preliminary data.</text>
</comment>
<feature type="coiled-coil region" evidence="8">
    <location>
        <begin position="190"/>
        <end position="273"/>
    </location>
</feature>
<evidence type="ECO:0000256" key="9">
    <source>
        <dbReference type="SAM" id="MobiDB-lite"/>
    </source>
</evidence>
<feature type="coiled-coil region" evidence="8">
    <location>
        <begin position="481"/>
        <end position="640"/>
    </location>
</feature>